<dbReference type="EMBL" id="QTSX02005049">
    <property type="protein sequence ID" value="KAJ9061685.1"/>
    <property type="molecule type" value="Genomic_DNA"/>
</dbReference>
<accession>A0ACC2SHB2</accession>
<protein>
    <submittedName>
        <fullName evidence="1">Uncharacterized protein</fullName>
    </submittedName>
</protein>
<proteinExistence type="predicted"/>
<name>A0ACC2SHB2_9FUNG</name>
<organism evidence="1 2">
    <name type="scientific">Entomophthora muscae</name>
    <dbReference type="NCBI Taxonomy" id="34485"/>
    <lineage>
        <taxon>Eukaryota</taxon>
        <taxon>Fungi</taxon>
        <taxon>Fungi incertae sedis</taxon>
        <taxon>Zoopagomycota</taxon>
        <taxon>Entomophthoromycotina</taxon>
        <taxon>Entomophthoromycetes</taxon>
        <taxon>Entomophthorales</taxon>
        <taxon>Entomophthoraceae</taxon>
        <taxon>Entomophthora</taxon>
    </lineage>
</organism>
<gene>
    <name evidence="1" type="ORF">DSO57_1018246</name>
</gene>
<evidence type="ECO:0000313" key="2">
    <source>
        <dbReference type="Proteomes" id="UP001165960"/>
    </source>
</evidence>
<dbReference type="Proteomes" id="UP001165960">
    <property type="component" value="Unassembled WGS sequence"/>
</dbReference>
<sequence length="134" mass="15449">MLDLEKRFSANSKTTLLKRLLKQELSVRSSRTIEIFNVTRCKEPLLKHSPASYLLALADPIARLVCRTRRNEHLPERNPCAKGFKRRGLESDLEFEAMLMFGFRMGKANYCRTLALTLTPPIARHQLPSPEPHF</sequence>
<keyword evidence="2" id="KW-1185">Reference proteome</keyword>
<evidence type="ECO:0000313" key="1">
    <source>
        <dbReference type="EMBL" id="KAJ9061685.1"/>
    </source>
</evidence>
<comment type="caution">
    <text evidence="1">The sequence shown here is derived from an EMBL/GenBank/DDBJ whole genome shotgun (WGS) entry which is preliminary data.</text>
</comment>
<reference evidence="1" key="1">
    <citation type="submission" date="2022-04" db="EMBL/GenBank/DDBJ databases">
        <title>Genome of the entomopathogenic fungus Entomophthora muscae.</title>
        <authorList>
            <person name="Elya C."/>
            <person name="Lovett B.R."/>
            <person name="Lee E."/>
            <person name="Macias A.M."/>
            <person name="Hajek A.E."/>
            <person name="De Bivort B.L."/>
            <person name="Kasson M.T."/>
            <person name="De Fine Licht H.H."/>
            <person name="Stajich J.E."/>
        </authorList>
    </citation>
    <scope>NUCLEOTIDE SEQUENCE</scope>
    <source>
        <strain evidence="1">Berkeley</strain>
    </source>
</reference>